<keyword evidence="3" id="KW-0597">Phosphoprotein</keyword>
<feature type="domain" description="Histidine kinase" evidence="7">
    <location>
        <begin position="332"/>
        <end position="549"/>
    </location>
</feature>
<dbReference type="CDD" id="cd16922">
    <property type="entry name" value="HATPase_EvgS-ArcB-TorS-like"/>
    <property type="match status" value="1"/>
</dbReference>
<dbReference type="Gene3D" id="3.30.565.10">
    <property type="entry name" value="Histidine kinase-like ATPase, C-terminal domain"/>
    <property type="match status" value="1"/>
</dbReference>
<dbReference type="InterPro" id="IPR036890">
    <property type="entry name" value="HATPase_C_sf"/>
</dbReference>
<evidence type="ECO:0000256" key="2">
    <source>
        <dbReference type="ARBA" id="ARBA00012438"/>
    </source>
</evidence>
<dbReference type="PRINTS" id="PR00344">
    <property type="entry name" value="BCTRLSENSOR"/>
</dbReference>
<keyword evidence="6" id="KW-0472">Membrane</keyword>
<dbReference type="Pfam" id="PF02518">
    <property type="entry name" value="HATPase_c"/>
    <property type="match status" value="1"/>
</dbReference>
<dbReference type="GO" id="GO:0005524">
    <property type="term" value="F:ATP binding"/>
    <property type="evidence" value="ECO:0007669"/>
    <property type="project" value="UniProtKB-KW"/>
</dbReference>
<evidence type="ECO:0000313" key="8">
    <source>
        <dbReference type="EMBL" id="USQ94862.1"/>
    </source>
</evidence>
<reference evidence="8 9" key="1">
    <citation type="submission" date="2022-04" db="EMBL/GenBank/DDBJ databases">
        <title>Genome sequence of soybean root-associated Caulobacter segnis RL271.</title>
        <authorList>
            <person name="Longley R."/>
            <person name="Bonito G."/>
            <person name="Trigodet F."/>
            <person name="Crosson S."/>
            <person name="Fiebig A."/>
        </authorList>
    </citation>
    <scope>NUCLEOTIDE SEQUENCE [LARGE SCALE GENOMIC DNA]</scope>
    <source>
        <strain evidence="8 9">RL271</strain>
    </source>
</reference>
<dbReference type="PANTHER" id="PTHR43047">
    <property type="entry name" value="TWO-COMPONENT HISTIDINE PROTEIN KINASE"/>
    <property type="match status" value="1"/>
</dbReference>
<evidence type="ECO:0000256" key="5">
    <source>
        <dbReference type="ARBA" id="ARBA00022777"/>
    </source>
</evidence>
<dbReference type="SMART" id="SM00388">
    <property type="entry name" value="HisKA"/>
    <property type="match status" value="1"/>
</dbReference>
<comment type="catalytic activity">
    <reaction evidence="1">
        <text>ATP + protein L-histidine = ADP + protein N-phospho-L-histidine.</text>
        <dbReference type="EC" id="2.7.13.3"/>
    </reaction>
</comment>
<evidence type="ECO:0000256" key="1">
    <source>
        <dbReference type="ARBA" id="ARBA00000085"/>
    </source>
</evidence>
<dbReference type="SUPFAM" id="SSF55874">
    <property type="entry name" value="ATPase domain of HSP90 chaperone/DNA topoisomerase II/histidine kinase"/>
    <property type="match status" value="1"/>
</dbReference>
<keyword evidence="5" id="KW-0418">Kinase</keyword>
<organism evidence="8 9">
    <name type="scientific">Caulobacter segnis</name>
    <dbReference type="NCBI Taxonomy" id="88688"/>
    <lineage>
        <taxon>Bacteria</taxon>
        <taxon>Pseudomonadati</taxon>
        <taxon>Pseudomonadota</taxon>
        <taxon>Alphaproteobacteria</taxon>
        <taxon>Caulobacterales</taxon>
        <taxon>Caulobacteraceae</taxon>
        <taxon>Caulobacter</taxon>
    </lineage>
</organism>
<dbReference type="SUPFAM" id="SSF47384">
    <property type="entry name" value="Homodimeric domain of signal transducing histidine kinase"/>
    <property type="match status" value="1"/>
</dbReference>
<keyword evidence="6" id="KW-0812">Transmembrane</keyword>
<dbReference type="InterPro" id="IPR003661">
    <property type="entry name" value="HisK_dim/P_dom"/>
</dbReference>
<dbReference type="InterPro" id="IPR004358">
    <property type="entry name" value="Sig_transdc_His_kin-like_C"/>
</dbReference>
<dbReference type="InterPro" id="IPR036097">
    <property type="entry name" value="HisK_dim/P_sf"/>
</dbReference>
<evidence type="ECO:0000313" key="9">
    <source>
        <dbReference type="Proteomes" id="UP001057520"/>
    </source>
</evidence>
<evidence type="ECO:0000259" key="7">
    <source>
        <dbReference type="PROSITE" id="PS50109"/>
    </source>
</evidence>
<dbReference type="EMBL" id="CP096040">
    <property type="protein sequence ID" value="USQ94862.1"/>
    <property type="molecule type" value="Genomic_DNA"/>
</dbReference>
<proteinExistence type="predicted"/>
<name>A0ABY4ZQ04_9CAUL</name>
<feature type="transmembrane region" description="Helical" evidence="6">
    <location>
        <begin position="20"/>
        <end position="47"/>
    </location>
</feature>
<dbReference type="EC" id="2.7.13.3" evidence="2"/>
<dbReference type="PROSITE" id="PS50109">
    <property type="entry name" value="HIS_KIN"/>
    <property type="match status" value="1"/>
</dbReference>
<dbReference type="InterPro" id="IPR005467">
    <property type="entry name" value="His_kinase_dom"/>
</dbReference>
<keyword evidence="8" id="KW-0547">Nucleotide-binding</keyword>
<keyword evidence="6" id="KW-1133">Transmembrane helix</keyword>
<dbReference type="CDD" id="cd00082">
    <property type="entry name" value="HisKA"/>
    <property type="match status" value="1"/>
</dbReference>
<dbReference type="Pfam" id="PF00512">
    <property type="entry name" value="HisKA"/>
    <property type="match status" value="1"/>
</dbReference>
<accession>A0ABY4ZQ04</accession>
<gene>
    <name evidence="8" type="ORF">MZV50_20175</name>
</gene>
<dbReference type="PANTHER" id="PTHR43047:SF71">
    <property type="entry name" value="HISTIDINE KINASE CONTAINING CHEY-HOMOLOGOUS RECEIVER DOMAIN-RELATED"/>
    <property type="match status" value="1"/>
</dbReference>
<keyword evidence="8" id="KW-0067">ATP-binding</keyword>
<evidence type="ECO:0000256" key="4">
    <source>
        <dbReference type="ARBA" id="ARBA00022679"/>
    </source>
</evidence>
<dbReference type="Gene3D" id="1.10.287.130">
    <property type="match status" value="1"/>
</dbReference>
<evidence type="ECO:0000256" key="6">
    <source>
        <dbReference type="SAM" id="Phobius"/>
    </source>
</evidence>
<dbReference type="Proteomes" id="UP001057520">
    <property type="component" value="Chromosome"/>
</dbReference>
<dbReference type="Pfam" id="PF05228">
    <property type="entry name" value="CHASE4"/>
    <property type="match status" value="1"/>
</dbReference>
<evidence type="ECO:0000256" key="3">
    <source>
        <dbReference type="ARBA" id="ARBA00022553"/>
    </source>
</evidence>
<feature type="transmembrane region" description="Helical" evidence="6">
    <location>
        <begin position="279"/>
        <end position="299"/>
    </location>
</feature>
<dbReference type="SMART" id="SM00387">
    <property type="entry name" value="HATPase_c"/>
    <property type="match status" value="1"/>
</dbReference>
<dbReference type="InterPro" id="IPR003594">
    <property type="entry name" value="HATPase_dom"/>
</dbReference>
<sequence length="561" mass="59797">MVKAMAPPISSSPDRNARPLRLIVGIVGAAAVLVLVSILGAVALMAVAARQLDRIEAVDEIEITQRTIVRTLERLEREVTSATVWDQAYKTTGWTIDAAWADTDFASYYHDQFDHDLTFVVRSGQVAYASRGGKRVAATALGGFPDEAAPIAAVVAAEARDARRAGRLSTAGEVTRTGLMRVDGAVYLTAFAAVTPESRAVADAYDGPPAVVVSARRLDATFIRQLSDDLGLDELTLVDAPEGKPPRVTLSDIHGRPLAALAWKPENPGLKLLEAVTPWIAAAFLVLILAGGLLMTRVAEALRKLKSGRLDLIAAKEQAEAANEAKTRFLANMSHEIRTPLNGVLGMAQVMALDTLSEPQAKRLRVLTESGQSLLALLNDILDIARLETRAVRLRAEVFDLAALVEASCAAFSGAAAAKDLGLIVDIAPELRGRWTGDPMRLRQVLGNLVANAIKFTDEGGVTVRVRPVAKGGLRFEIEDTGQGVAAEHQPALFKTFSQVDTSTTRVHDGAGLGLSICRELVELMGGTIGVHSALGLGSSFHFTIPLTQASADRPTLRVVR</sequence>
<dbReference type="InterPro" id="IPR007892">
    <property type="entry name" value="CHASE4"/>
</dbReference>
<keyword evidence="4" id="KW-0808">Transferase</keyword>
<keyword evidence="9" id="KW-1185">Reference proteome</keyword>
<protein>
    <recommendedName>
        <fullName evidence="2">histidine kinase</fullName>
        <ecNumber evidence="2">2.7.13.3</ecNumber>
    </recommendedName>
</protein>